<protein>
    <submittedName>
        <fullName evidence="2">Uncharacterized protein</fullName>
    </submittedName>
</protein>
<comment type="caution">
    <text evidence="2">The sequence shown here is derived from an EMBL/GenBank/DDBJ whole genome shotgun (WGS) entry which is preliminary data.</text>
</comment>
<evidence type="ECO:0000256" key="1">
    <source>
        <dbReference type="SAM" id="MobiDB-lite"/>
    </source>
</evidence>
<dbReference type="AlphaFoldDB" id="A0A699KB66"/>
<proteinExistence type="predicted"/>
<organism evidence="2">
    <name type="scientific">Tanacetum cinerariifolium</name>
    <name type="common">Dalmatian daisy</name>
    <name type="synonym">Chrysanthemum cinerariifolium</name>
    <dbReference type="NCBI Taxonomy" id="118510"/>
    <lineage>
        <taxon>Eukaryota</taxon>
        <taxon>Viridiplantae</taxon>
        <taxon>Streptophyta</taxon>
        <taxon>Embryophyta</taxon>
        <taxon>Tracheophyta</taxon>
        <taxon>Spermatophyta</taxon>
        <taxon>Magnoliopsida</taxon>
        <taxon>eudicotyledons</taxon>
        <taxon>Gunneridae</taxon>
        <taxon>Pentapetalae</taxon>
        <taxon>asterids</taxon>
        <taxon>campanulids</taxon>
        <taxon>Asterales</taxon>
        <taxon>Asteraceae</taxon>
        <taxon>Asteroideae</taxon>
        <taxon>Anthemideae</taxon>
        <taxon>Anthemidinae</taxon>
        <taxon>Tanacetum</taxon>
    </lineage>
</organism>
<gene>
    <name evidence="2" type="ORF">Tci_657587</name>
</gene>
<accession>A0A699KB66</accession>
<reference evidence="2" key="1">
    <citation type="journal article" date="2019" name="Sci. Rep.">
        <title>Draft genome of Tanacetum cinerariifolium, the natural source of mosquito coil.</title>
        <authorList>
            <person name="Yamashiro T."/>
            <person name="Shiraishi A."/>
            <person name="Satake H."/>
            <person name="Nakayama K."/>
        </authorList>
    </citation>
    <scope>NUCLEOTIDE SEQUENCE</scope>
</reference>
<dbReference type="EMBL" id="BKCJ010501377">
    <property type="protein sequence ID" value="GFA85615.1"/>
    <property type="molecule type" value="Genomic_DNA"/>
</dbReference>
<feature type="region of interest" description="Disordered" evidence="1">
    <location>
        <begin position="70"/>
        <end position="89"/>
    </location>
</feature>
<sequence length="212" mass="24305">MGCYRYIDTKPNHELIYYCLDNPLYELGWKVKKVSDADGNLTTTTDRSTVDACSNACEMWKAIERSQQAATRNRGKASVNSLSPTYDQEPDMVTEDEALSKEIEIDKVMDLISLSFKKIYKPTNNNLRTSLNTSRANLYNTLRTNRGTGYDNQRVVNIAGARENVEQADWKDDTNEPEDQKLEAYYLYKAHIQEVTPYGVDNSRPIFDTEPF</sequence>
<evidence type="ECO:0000313" key="2">
    <source>
        <dbReference type="EMBL" id="GFA85615.1"/>
    </source>
</evidence>
<name>A0A699KB66_TANCI</name>